<dbReference type="OrthoDB" id="27198at2759"/>
<evidence type="ECO:0000313" key="4">
    <source>
        <dbReference type="EMBL" id="CAF9904555.1"/>
    </source>
</evidence>
<dbReference type="InterPro" id="IPR042460">
    <property type="entry name" value="DCN1-like_PONY"/>
</dbReference>
<dbReference type="PANTHER" id="PTHR12281:SF31">
    <property type="entry name" value="DCN1-LIKE PROTEIN 3"/>
    <property type="match status" value="1"/>
</dbReference>
<feature type="compositionally biased region" description="Polar residues" evidence="2">
    <location>
        <begin position="1124"/>
        <end position="1137"/>
    </location>
</feature>
<proteinExistence type="predicted"/>
<comment type="caution">
    <text evidence="4">The sequence shown here is derived from an EMBL/GenBank/DDBJ whole genome shotgun (WGS) entry which is preliminary data.</text>
</comment>
<organism evidence="4 5">
    <name type="scientific">Alectoria fallacina</name>
    <dbReference type="NCBI Taxonomy" id="1903189"/>
    <lineage>
        <taxon>Eukaryota</taxon>
        <taxon>Fungi</taxon>
        <taxon>Dikarya</taxon>
        <taxon>Ascomycota</taxon>
        <taxon>Pezizomycotina</taxon>
        <taxon>Lecanoromycetes</taxon>
        <taxon>OSLEUM clade</taxon>
        <taxon>Lecanoromycetidae</taxon>
        <taxon>Lecanorales</taxon>
        <taxon>Lecanorineae</taxon>
        <taxon>Parmeliaceae</taxon>
        <taxon>Alectoria</taxon>
    </lineage>
</organism>
<dbReference type="InterPro" id="IPR005176">
    <property type="entry name" value="PONY_dom"/>
</dbReference>
<comment type="function">
    <text evidence="1">Neddylation of cullins play an essential role in the regulation of SCF-type complexes activity.</text>
</comment>
<dbReference type="Pfam" id="PF03556">
    <property type="entry name" value="Cullin_binding"/>
    <property type="match status" value="1"/>
</dbReference>
<evidence type="ECO:0000259" key="3">
    <source>
        <dbReference type="PROSITE" id="PS51229"/>
    </source>
</evidence>
<dbReference type="GO" id="GO:0097602">
    <property type="term" value="F:cullin family protein binding"/>
    <property type="evidence" value="ECO:0007669"/>
    <property type="project" value="TreeGrafter"/>
</dbReference>
<dbReference type="GO" id="GO:0031624">
    <property type="term" value="F:ubiquitin conjugating enzyme binding"/>
    <property type="evidence" value="ECO:0007669"/>
    <property type="project" value="TreeGrafter"/>
</dbReference>
<dbReference type="InterPro" id="IPR014764">
    <property type="entry name" value="DCN-prot"/>
</dbReference>
<dbReference type="GO" id="GO:0016874">
    <property type="term" value="F:ligase activity"/>
    <property type="evidence" value="ECO:0007669"/>
    <property type="project" value="UniProtKB-KW"/>
</dbReference>
<dbReference type="EMBL" id="CAJPDR010000006">
    <property type="protein sequence ID" value="CAF9904555.1"/>
    <property type="molecule type" value="Genomic_DNA"/>
</dbReference>
<evidence type="ECO:0000256" key="1">
    <source>
        <dbReference type="RuleBase" id="RU410713"/>
    </source>
</evidence>
<reference evidence="4" key="1">
    <citation type="submission" date="2021-03" db="EMBL/GenBank/DDBJ databases">
        <authorList>
            <person name="Tagirdzhanova G."/>
        </authorList>
    </citation>
    <scope>NUCLEOTIDE SEQUENCE</scope>
</reference>
<feature type="region of interest" description="Disordered" evidence="2">
    <location>
        <begin position="959"/>
        <end position="988"/>
    </location>
</feature>
<protein>
    <recommendedName>
        <fullName evidence="1">Defective in cullin neddylation protein</fullName>
    </recommendedName>
</protein>
<feature type="region of interest" description="Disordered" evidence="2">
    <location>
        <begin position="1052"/>
        <end position="1186"/>
    </location>
</feature>
<feature type="compositionally biased region" description="Polar residues" evidence="2">
    <location>
        <begin position="607"/>
        <end position="621"/>
    </location>
</feature>
<dbReference type="Gene3D" id="1.10.238.200">
    <property type="entry name" value="Cullin, PONY binding domain"/>
    <property type="match status" value="1"/>
</dbReference>
<dbReference type="PROSITE" id="PS51229">
    <property type="entry name" value="DCUN1"/>
    <property type="match status" value="1"/>
</dbReference>
<evidence type="ECO:0000313" key="5">
    <source>
        <dbReference type="Proteomes" id="UP000664203"/>
    </source>
</evidence>
<keyword evidence="4" id="KW-0436">Ligase</keyword>
<dbReference type="Gene3D" id="1.10.238.10">
    <property type="entry name" value="EF-hand"/>
    <property type="match status" value="1"/>
</dbReference>
<feature type="compositionally biased region" description="Basic and acidic residues" evidence="2">
    <location>
        <begin position="639"/>
        <end position="656"/>
    </location>
</feature>
<feature type="domain" description="DCUN1" evidence="3">
    <location>
        <begin position="1288"/>
        <end position="1489"/>
    </location>
</feature>
<gene>
    <name evidence="4" type="primary">DCN1</name>
    <name evidence="4" type="ORF">ALECFALPRED_008605</name>
</gene>
<dbReference type="Proteomes" id="UP000664203">
    <property type="component" value="Unassembled WGS sequence"/>
</dbReference>
<dbReference type="GO" id="GO:0032182">
    <property type="term" value="F:ubiquitin-like protein binding"/>
    <property type="evidence" value="ECO:0007669"/>
    <property type="project" value="TreeGrafter"/>
</dbReference>
<evidence type="ECO:0000256" key="2">
    <source>
        <dbReference type="SAM" id="MobiDB-lite"/>
    </source>
</evidence>
<sequence length="1506" mass="169059">MLESDRVKQLDSSTCGTFIPHRVPLDEVLVKYMKTQPYGHCVKHFSTSHLDNSREQYDLLAHLDLYYIILESYHKLDRFKMPSSYTPQQKAHISQFVGFTSTKDSVAAKPRGWRDITTVPPWTPGHSSQPVGPLLHYGRGIVAKQKKMLTAEEQWRIIQREERRTGRGRRKKKTFVEQLEDMGGFGYDPDSEQAIREDLECMDTRSPMQYSKESISECEVSFGESSFWESRKRLFNSWIFQANRSSSWMEKKDLPLFFRFALRRPIMDERSFQATLHAMNMQLEIAMGDVRQPNTHPIGRSRELIFGIDVDHKTDVHVSSKFRHILPKGGAENMDKVKEGATKMSQQDDEDMQQLVRRQLWAVYEHVQNGSVPLETAIWHYRDAFSTLDMSDETLLVCLQQFGIPTDHIPTNERTARRGSAHCPFSSGAESFREEIANNAVPYEKERRIIKELVNYIGLYRGGALQEHEVIPMIQHCLDGLGLEANVISDILTDLDKDEETAALLMWEDACYNIDTMSSEEESEGSREEQEKPLRTIFVPHTHANEGKDHEDAVAPHVDGNKLHDEPATEDLNYRDDFKENEPEQSEAMIIDRPPMSPPAIPPGKRLTSSHVNDAESSIQPPGTLRRKPAWLAPATEDFGSRSDVEFDREPPRDRANAGGRRLSSPENGMTTGIWGLLMPTREARELAYRMKLPQDTIDQQVRSILPRRTKSRRASYAKTVVIFPRSKRKAPTVLNGANPPKSPKYGDHSDFFATEGEDQETFVLSHFDRDSIHSEDTCMRCLRLFYECFRGSCPRSRSEPECPECLQQPCICSHLSQPDEAIPVVPSNGNPSFDIPMTESADRTRREPPKQSITLLAYLARVLDNDDVLASIKHLERLSPADTTVADAKAILDHIYQGIYAGEELDITGNDDREAVRILDALVQSSQTLTDHSHELHSDVTGKNASITSVNGCHDEVREGPDLGSSLLNSSPDHENIPAPRSNSVASATDFPKYQSNVANGSVFRANSAPLAEEISSYLPTPPPDSSFPPLEFSSDVEDVVQPSHFQASIFSDSSARGDPSRAENHSDAPAGGESSTARGHPSGAEFQSPPSSTADLSEQVSEHPVGTEGHTDYDTFGAPLTGQPNSGLWGTVNSDVETRTPPSPRPGAKHFPTSISLTSPRLPMNAFSKRTPATPRLGSKKVSKTMNATAKSCLESPGFDSLPLWPAQPGLPEKAGMEWMSMTPEQALEHAKEEAFNQRKSLAFYLEERRAVRNRIKKESNFANSKWSDYSFFQSSHGLSGSSGTAITPALNKLFDKYRDNVAGEPDKIGIEGSMRYLMDLGVKLDEAVVLAVLTELGAPTMGEFTRDGFVSGWQNHRAETLPKQQSQIASFRRSLATTPDFFKRVYKQTFLIARLPGQKIVPLETALEYWRLLFTAPSLSWNTANTPWLTLWLEYLEAQWKKSVSKDMWDQTGVFAMKSLEDESMGWWSEDGAWPGVLDEFVFYVREKRRDAAGGAESEMDVG</sequence>
<keyword evidence="5" id="KW-1185">Reference proteome</keyword>
<name>A0A8H3I2B5_9LECA</name>
<feature type="region of interest" description="Disordered" evidence="2">
    <location>
        <begin position="545"/>
        <end position="668"/>
    </location>
</feature>
<feature type="compositionally biased region" description="Basic and acidic residues" evidence="2">
    <location>
        <begin position="545"/>
        <end position="582"/>
    </location>
</feature>
<dbReference type="PANTHER" id="PTHR12281">
    <property type="entry name" value="RP42 RELATED"/>
    <property type="match status" value="1"/>
</dbReference>
<feature type="compositionally biased region" description="Polar residues" evidence="2">
    <location>
        <begin position="1090"/>
        <end position="1101"/>
    </location>
</feature>
<accession>A0A8H3I2B5</accession>
<dbReference type="GO" id="GO:0045116">
    <property type="term" value="P:protein neddylation"/>
    <property type="evidence" value="ECO:0007669"/>
    <property type="project" value="TreeGrafter"/>
</dbReference>
<dbReference type="GO" id="GO:0000151">
    <property type="term" value="C:ubiquitin ligase complex"/>
    <property type="evidence" value="ECO:0007669"/>
    <property type="project" value="TreeGrafter"/>
</dbReference>